<dbReference type="AlphaFoldDB" id="A0A4S1CCI7"/>
<dbReference type="Pfam" id="PF03168">
    <property type="entry name" value="LEA_2"/>
    <property type="match status" value="1"/>
</dbReference>
<dbReference type="Proteomes" id="UP000306416">
    <property type="component" value="Unassembled WGS sequence"/>
</dbReference>
<dbReference type="SMART" id="SM00769">
    <property type="entry name" value="WHy"/>
    <property type="match status" value="1"/>
</dbReference>
<proteinExistence type="inferred from homology"/>
<evidence type="ECO:0000313" key="5">
    <source>
        <dbReference type="Proteomes" id="UP000306416"/>
    </source>
</evidence>
<dbReference type="InterPro" id="IPR013990">
    <property type="entry name" value="WHy-dom"/>
</dbReference>
<accession>A0A4S1CCI7</accession>
<dbReference type="EMBL" id="SRSC01000003">
    <property type="protein sequence ID" value="TGU71114.1"/>
    <property type="molecule type" value="Genomic_DNA"/>
</dbReference>
<comment type="similarity">
    <text evidence="1">Belongs to the LEA type 2 family.</text>
</comment>
<dbReference type="Gene3D" id="2.60.40.1820">
    <property type="match status" value="1"/>
</dbReference>
<gene>
    <name evidence="4" type="ORF">E4633_12250</name>
</gene>
<dbReference type="InterPro" id="IPR045043">
    <property type="entry name" value="Lea14-like"/>
</dbReference>
<evidence type="ECO:0000256" key="1">
    <source>
        <dbReference type="ARBA" id="ARBA00005960"/>
    </source>
</evidence>
<dbReference type="PROSITE" id="PS51257">
    <property type="entry name" value="PROKAR_LIPOPROTEIN"/>
    <property type="match status" value="1"/>
</dbReference>
<evidence type="ECO:0000313" key="4">
    <source>
        <dbReference type="EMBL" id="TGU71114.1"/>
    </source>
</evidence>
<feature type="domain" description="Water stress and hypersensitive response" evidence="3">
    <location>
        <begin position="26"/>
        <end position="142"/>
    </location>
</feature>
<keyword evidence="5" id="KW-1185">Reference proteome</keyword>
<reference evidence="4 5" key="1">
    <citation type="submission" date="2019-04" db="EMBL/GenBank/DDBJ databases">
        <title>Geobacter oryzae sp. nov., ferric-reducing bacteria isolated from paddy soil.</title>
        <authorList>
            <person name="Xu Z."/>
            <person name="Masuda Y."/>
            <person name="Itoh H."/>
            <person name="Senoo K."/>
        </authorList>
    </citation>
    <scope>NUCLEOTIDE SEQUENCE [LARGE SCALE GENOMIC DNA]</scope>
    <source>
        <strain evidence="4 5">Red111</strain>
    </source>
</reference>
<dbReference type="PANTHER" id="PTHR31459">
    <property type="match status" value="1"/>
</dbReference>
<evidence type="ECO:0000256" key="2">
    <source>
        <dbReference type="SAM" id="SignalP"/>
    </source>
</evidence>
<dbReference type="InterPro" id="IPR004864">
    <property type="entry name" value="LEA_2"/>
</dbReference>
<dbReference type="PANTHER" id="PTHR31459:SF2">
    <property type="entry name" value="OS03G0843300 PROTEIN"/>
    <property type="match status" value="1"/>
</dbReference>
<keyword evidence="2" id="KW-0732">Signal</keyword>
<protein>
    <recommendedName>
        <fullName evidence="3">Water stress and hypersensitive response domain-containing protein</fullName>
    </recommendedName>
</protein>
<sequence>MRRLALLLLLLAVLSGCNTLVKTPVVVMKDLSVVSVDPAGAGMEVYLRLKNPNNFDLKLYGYSYDLKVMALPLVKGGAREEINFPANEETDVRIPIRVAYADLLEILKRKPDPDKIPYQLAAGLDLETPLGQMSVPVKHTGTYAIPKQYRPTAIFGKIADFFKF</sequence>
<evidence type="ECO:0000259" key="3">
    <source>
        <dbReference type="SMART" id="SM00769"/>
    </source>
</evidence>
<dbReference type="GO" id="GO:0009269">
    <property type="term" value="P:response to desiccation"/>
    <property type="evidence" value="ECO:0007669"/>
    <property type="project" value="InterPro"/>
</dbReference>
<feature type="signal peptide" evidence="2">
    <location>
        <begin position="1"/>
        <end position="21"/>
    </location>
</feature>
<dbReference type="SUPFAM" id="SSF117070">
    <property type="entry name" value="LEA14-like"/>
    <property type="match status" value="1"/>
</dbReference>
<comment type="caution">
    <text evidence="4">The sequence shown here is derived from an EMBL/GenBank/DDBJ whole genome shotgun (WGS) entry which is preliminary data.</text>
</comment>
<name>A0A4S1CCI7_9BACT</name>
<feature type="chain" id="PRO_5020570960" description="Water stress and hypersensitive response domain-containing protein" evidence="2">
    <location>
        <begin position="22"/>
        <end position="164"/>
    </location>
</feature>
<organism evidence="4 5">
    <name type="scientific">Geomonas terrae</name>
    <dbReference type="NCBI Taxonomy" id="2562681"/>
    <lineage>
        <taxon>Bacteria</taxon>
        <taxon>Pseudomonadati</taxon>
        <taxon>Thermodesulfobacteriota</taxon>
        <taxon>Desulfuromonadia</taxon>
        <taxon>Geobacterales</taxon>
        <taxon>Geobacteraceae</taxon>
        <taxon>Geomonas</taxon>
    </lineage>
</organism>